<dbReference type="Proteomes" id="UP001203284">
    <property type="component" value="Unassembled WGS sequence"/>
</dbReference>
<dbReference type="PANTHER" id="PTHR12049">
    <property type="entry name" value="PROTEIN ARGININE METHYLTRANSFERASE NDUFAF7, MITOCHONDRIAL"/>
    <property type="match status" value="1"/>
</dbReference>
<dbReference type="InterPro" id="IPR003788">
    <property type="entry name" value="NDUFAF7"/>
</dbReference>
<evidence type="ECO:0000313" key="4">
    <source>
        <dbReference type="Proteomes" id="UP001203284"/>
    </source>
</evidence>
<keyword evidence="1 3" id="KW-0489">Methyltransferase</keyword>
<accession>A0ABT0D9R3</accession>
<keyword evidence="4" id="KW-1185">Reference proteome</keyword>
<evidence type="ECO:0000256" key="2">
    <source>
        <dbReference type="ARBA" id="ARBA00022679"/>
    </source>
</evidence>
<evidence type="ECO:0000256" key="1">
    <source>
        <dbReference type="ARBA" id="ARBA00022603"/>
    </source>
</evidence>
<reference evidence="3 4" key="1">
    <citation type="submission" date="2022-04" db="EMBL/GenBank/DDBJ databases">
        <authorList>
            <person name="Grouzdev D.S."/>
            <person name="Pantiukh K.S."/>
            <person name="Krutkina M.S."/>
        </authorList>
    </citation>
    <scope>NUCLEOTIDE SEQUENCE [LARGE SCALE GENOMIC DNA]</scope>
    <source>
        <strain evidence="3 4">6x-1</strain>
    </source>
</reference>
<protein>
    <submittedName>
        <fullName evidence="3">SAM-dependent methyltransferase</fullName>
        <ecNumber evidence="3">2.1.1.-</ecNumber>
    </submittedName>
</protein>
<dbReference type="EMBL" id="JALKCH010000004">
    <property type="protein sequence ID" value="MCK0196677.1"/>
    <property type="molecule type" value="Genomic_DNA"/>
</dbReference>
<gene>
    <name evidence="3" type="ORF">MWN34_07085</name>
</gene>
<sequence>MTTPLGTRIAALIEAGGAPLSVEDYMRLCLLDPVHGYYTTAEPFGRSGDFITAPEISQMFGELLGLWAADAWMRLGSPSPFILAELGPGRGTLMSDALRATRIVPGFREAARIVLVEASPRLRERQAQTLAPEVAHVGVEWVQRIEELPQGPLILLANEFIDALPVRQFVRTQHGIAERMVGIDGRGGLRWGLVPSPARPDVVARLETAEPGAVLEICPAGETVAAVIGARIARDGGAALLVDYGHAGGFGDTLQALWRQAPDEPLAHPGEADLTAHVDFAALARHATAAGARAFGPIGQGELLLRLGLARRAERLARNADAMTREAIAAAANRLAGSGPEGMGELFKALALVHPSLSEIAGFATGEAFADTAIAARGDVG</sequence>
<organism evidence="3 4">
    <name type="scientific">Ancylobacter crimeensis</name>
    <dbReference type="NCBI Taxonomy" id="2579147"/>
    <lineage>
        <taxon>Bacteria</taxon>
        <taxon>Pseudomonadati</taxon>
        <taxon>Pseudomonadota</taxon>
        <taxon>Alphaproteobacteria</taxon>
        <taxon>Hyphomicrobiales</taxon>
        <taxon>Xanthobacteraceae</taxon>
        <taxon>Ancylobacter</taxon>
    </lineage>
</organism>
<name>A0ABT0D9R3_9HYPH</name>
<dbReference type="Pfam" id="PF02636">
    <property type="entry name" value="Methyltransf_28"/>
    <property type="match status" value="1"/>
</dbReference>
<dbReference type="PANTHER" id="PTHR12049:SF7">
    <property type="entry name" value="PROTEIN ARGININE METHYLTRANSFERASE NDUFAF7, MITOCHONDRIAL"/>
    <property type="match status" value="1"/>
</dbReference>
<dbReference type="EC" id="2.1.1.-" evidence="3"/>
<comment type="caution">
    <text evidence="3">The sequence shown here is derived from an EMBL/GenBank/DDBJ whole genome shotgun (WGS) entry which is preliminary data.</text>
</comment>
<dbReference type="GO" id="GO:0008168">
    <property type="term" value="F:methyltransferase activity"/>
    <property type="evidence" value="ECO:0007669"/>
    <property type="project" value="UniProtKB-KW"/>
</dbReference>
<dbReference type="Gene3D" id="3.40.50.12710">
    <property type="match status" value="1"/>
</dbReference>
<dbReference type="RefSeq" id="WP_247028000.1">
    <property type="nucleotide sequence ID" value="NZ_JALKCH010000004.1"/>
</dbReference>
<proteinExistence type="predicted"/>
<dbReference type="InterPro" id="IPR038375">
    <property type="entry name" value="NDUFAF7_sf"/>
</dbReference>
<dbReference type="InterPro" id="IPR029063">
    <property type="entry name" value="SAM-dependent_MTases_sf"/>
</dbReference>
<evidence type="ECO:0000313" key="3">
    <source>
        <dbReference type="EMBL" id="MCK0196677.1"/>
    </source>
</evidence>
<dbReference type="GO" id="GO:0032259">
    <property type="term" value="P:methylation"/>
    <property type="evidence" value="ECO:0007669"/>
    <property type="project" value="UniProtKB-KW"/>
</dbReference>
<keyword evidence="2 3" id="KW-0808">Transferase</keyword>
<dbReference type="SUPFAM" id="SSF53335">
    <property type="entry name" value="S-adenosyl-L-methionine-dependent methyltransferases"/>
    <property type="match status" value="1"/>
</dbReference>